<evidence type="ECO:0000313" key="3">
    <source>
        <dbReference type="Proteomes" id="UP000240708"/>
    </source>
</evidence>
<sequence length="46" mass="5544">MTKKAAYAAFFVKNIICLKINVLIFNREFRNRLYFMFELIASFSIF</sequence>
<evidence type="ECO:0000256" key="1">
    <source>
        <dbReference type="SAM" id="Phobius"/>
    </source>
</evidence>
<dbReference type="AlphaFoldDB" id="A0A2P8DZH0"/>
<name>A0A2P8DZH0_9BACT</name>
<feature type="transmembrane region" description="Helical" evidence="1">
    <location>
        <begin position="6"/>
        <end position="26"/>
    </location>
</feature>
<protein>
    <submittedName>
        <fullName evidence="2">Uncharacterized protein</fullName>
    </submittedName>
</protein>
<keyword evidence="1" id="KW-0812">Transmembrane</keyword>
<evidence type="ECO:0000313" key="2">
    <source>
        <dbReference type="EMBL" id="PSL02577.1"/>
    </source>
</evidence>
<comment type="caution">
    <text evidence="2">The sequence shown here is derived from an EMBL/GenBank/DDBJ whole genome shotgun (WGS) entry which is preliminary data.</text>
</comment>
<dbReference type="EMBL" id="PYGF01000009">
    <property type="protein sequence ID" value="PSL02577.1"/>
    <property type="molecule type" value="Genomic_DNA"/>
</dbReference>
<proteinExistence type="predicted"/>
<keyword evidence="3" id="KW-1185">Reference proteome</keyword>
<organism evidence="2 3">
    <name type="scientific">Cecembia rubra</name>
    <dbReference type="NCBI Taxonomy" id="1485585"/>
    <lineage>
        <taxon>Bacteria</taxon>
        <taxon>Pseudomonadati</taxon>
        <taxon>Bacteroidota</taxon>
        <taxon>Cytophagia</taxon>
        <taxon>Cytophagales</taxon>
        <taxon>Cyclobacteriaceae</taxon>
        <taxon>Cecembia</taxon>
    </lineage>
</organism>
<reference evidence="2 3" key="1">
    <citation type="submission" date="2018-03" db="EMBL/GenBank/DDBJ databases">
        <title>Genomic Encyclopedia of Archaeal and Bacterial Type Strains, Phase II (KMG-II): from individual species to whole genera.</title>
        <authorList>
            <person name="Goeker M."/>
        </authorList>
    </citation>
    <scope>NUCLEOTIDE SEQUENCE [LARGE SCALE GENOMIC DNA]</scope>
    <source>
        <strain evidence="2 3">DSM 28057</strain>
    </source>
</reference>
<keyword evidence="1" id="KW-1133">Transmembrane helix</keyword>
<dbReference type="Proteomes" id="UP000240708">
    <property type="component" value="Unassembled WGS sequence"/>
</dbReference>
<gene>
    <name evidence="2" type="ORF">CLV48_10942</name>
</gene>
<accession>A0A2P8DZH0</accession>
<keyword evidence="1" id="KW-0472">Membrane</keyword>